<keyword evidence="4" id="KW-1185">Reference proteome</keyword>
<keyword evidence="2" id="KW-0812">Transmembrane</keyword>
<evidence type="ECO:0000313" key="3">
    <source>
        <dbReference type="EMBL" id="KAI1891862.1"/>
    </source>
</evidence>
<gene>
    <name evidence="3" type="ORF">AGOR_G00148100</name>
</gene>
<dbReference type="Proteomes" id="UP000829720">
    <property type="component" value="Unassembled WGS sequence"/>
</dbReference>
<evidence type="ECO:0000313" key="4">
    <source>
        <dbReference type="Proteomes" id="UP000829720"/>
    </source>
</evidence>
<name>A0A8T3D721_9TELE</name>
<keyword evidence="2" id="KW-0472">Membrane</keyword>
<dbReference type="EMBL" id="JAERUA010000013">
    <property type="protein sequence ID" value="KAI1891862.1"/>
    <property type="molecule type" value="Genomic_DNA"/>
</dbReference>
<keyword evidence="1" id="KW-0175">Coiled coil</keyword>
<comment type="caution">
    <text evidence="3">The sequence shown here is derived from an EMBL/GenBank/DDBJ whole genome shotgun (WGS) entry which is preliminary data.</text>
</comment>
<evidence type="ECO:0000256" key="1">
    <source>
        <dbReference type="SAM" id="Coils"/>
    </source>
</evidence>
<organism evidence="3 4">
    <name type="scientific">Albula goreensis</name>
    <dbReference type="NCBI Taxonomy" id="1534307"/>
    <lineage>
        <taxon>Eukaryota</taxon>
        <taxon>Metazoa</taxon>
        <taxon>Chordata</taxon>
        <taxon>Craniata</taxon>
        <taxon>Vertebrata</taxon>
        <taxon>Euteleostomi</taxon>
        <taxon>Actinopterygii</taxon>
        <taxon>Neopterygii</taxon>
        <taxon>Teleostei</taxon>
        <taxon>Albuliformes</taxon>
        <taxon>Albulidae</taxon>
        <taxon>Albula</taxon>
    </lineage>
</organism>
<reference evidence="3" key="1">
    <citation type="submission" date="2021-01" db="EMBL/GenBank/DDBJ databases">
        <authorList>
            <person name="Zahm M."/>
            <person name="Roques C."/>
            <person name="Cabau C."/>
            <person name="Klopp C."/>
            <person name="Donnadieu C."/>
            <person name="Jouanno E."/>
            <person name="Lampietro C."/>
            <person name="Louis A."/>
            <person name="Herpin A."/>
            <person name="Echchiki A."/>
            <person name="Berthelot C."/>
            <person name="Parey E."/>
            <person name="Roest-Crollius H."/>
            <person name="Braasch I."/>
            <person name="Postlethwait J."/>
            <person name="Bobe J."/>
            <person name="Montfort J."/>
            <person name="Bouchez O."/>
            <person name="Begum T."/>
            <person name="Mejri S."/>
            <person name="Adams A."/>
            <person name="Chen W.-J."/>
            <person name="Guiguen Y."/>
        </authorList>
    </citation>
    <scope>NUCLEOTIDE SEQUENCE</scope>
    <source>
        <tissue evidence="3">Blood</tissue>
    </source>
</reference>
<accession>A0A8T3D721</accession>
<dbReference type="OrthoDB" id="8942450at2759"/>
<evidence type="ECO:0000256" key="2">
    <source>
        <dbReference type="SAM" id="Phobius"/>
    </source>
</evidence>
<keyword evidence="2" id="KW-1133">Transmembrane helix</keyword>
<feature type="coiled-coil region" evidence="1">
    <location>
        <begin position="48"/>
        <end position="135"/>
    </location>
</feature>
<protein>
    <submittedName>
        <fullName evidence="3">Uncharacterized protein</fullName>
    </submittedName>
</protein>
<proteinExistence type="predicted"/>
<dbReference type="AlphaFoldDB" id="A0A8T3D721"/>
<feature type="transmembrane region" description="Helical" evidence="2">
    <location>
        <begin position="12"/>
        <end position="33"/>
    </location>
</feature>
<sequence length="231" mass="26161">MASSKSSKTKCNIVIALLAIWSLISLVIIVVWATSPDKKTPSQCKTELQALEDKLKEESDRFTKDKKALEEFVEQGRDNQTRLEREISKLSEMLRETNMNLSRCQKENVHLYENITALEVEIERHEEIQRNLTSKISVQKEKIECLEINVTQISHQHQACQNLQQAAEKQQKAAESLTKVCQIDSQSLQKQLQRCKAASPSAGAQTNNGAPGLYTSTLVLTFFVMMTTHLL</sequence>